<keyword evidence="2" id="KW-0285">Flavoprotein</keyword>
<dbReference type="PANTHER" id="PTHR43716">
    <property type="entry name" value="D-2-HYDROXYGLUTARATE DEHYDROGENASE, MITOCHONDRIAL"/>
    <property type="match status" value="1"/>
</dbReference>
<dbReference type="InterPro" id="IPR006094">
    <property type="entry name" value="Oxid_FAD_bind_N"/>
</dbReference>
<dbReference type="Gene3D" id="1.10.45.10">
    <property type="entry name" value="Vanillyl-alcohol Oxidase, Chain A, domain 4"/>
    <property type="match status" value="1"/>
</dbReference>
<evidence type="ECO:0000259" key="5">
    <source>
        <dbReference type="PROSITE" id="PS51387"/>
    </source>
</evidence>
<reference evidence="6" key="1">
    <citation type="submission" date="2018-05" db="EMBL/GenBank/DDBJ databases">
        <authorList>
            <person name="Lanie J.A."/>
            <person name="Ng W.-L."/>
            <person name="Kazmierczak K.M."/>
            <person name="Andrzejewski T.M."/>
            <person name="Davidsen T.M."/>
            <person name="Wayne K.J."/>
            <person name="Tettelin H."/>
            <person name="Glass J.I."/>
            <person name="Rusch D."/>
            <person name="Podicherti R."/>
            <person name="Tsui H.-C.T."/>
            <person name="Winkler M.E."/>
        </authorList>
    </citation>
    <scope>NUCLEOTIDE SEQUENCE</scope>
</reference>
<dbReference type="PROSITE" id="PS51387">
    <property type="entry name" value="FAD_PCMH"/>
    <property type="match status" value="1"/>
</dbReference>
<dbReference type="GO" id="GO:0022904">
    <property type="term" value="P:respiratory electron transport chain"/>
    <property type="evidence" value="ECO:0007669"/>
    <property type="project" value="TreeGrafter"/>
</dbReference>
<dbReference type="InterPro" id="IPR016169">
    <property type="entry name" value="FAD-bd_PCMH_sub2"/>
</dbReference>
<dbReference type="SUPFAM" id="SSF56176">
    <property type="entry name" value="FAD-binding/transporter-associated domain-like"/>
    <property type="match status" value="1"/>
</dbReference>
<dbReference type="InterPro" id="IPR016167">
    <property type="entry name" value="FAD-bd_PCMH_sub1"/>
</dbReference>
<evidence type="ECO:0000256" key="3">
    <source>
        <dbReference type="ARBA" id="ARBA00022827"/>
    </source>
</evidence>
<dbReference type="AlphaFoldDB" id="A0A381YJG5"/>
<dbReference type="Pfam" id="PF01565">
    <property type="entry name" value="FAD_binding_4"/>
    <property type="match status" value="1"/>
</dbReference>
<dbReference type="SUPFAM" id="SSF55103">
    <property type="entry name" value="FAD-linked oxidases, C-terminal domain"/>
    <property type="match status" value="1"/>
</dbReference>
<dbReference type="Gene3D" id="3.30.70.2740">
    <property type="match status" value="1"/>
</dbReference>
<proteinExistence type="inferred from homology"/>
<dbReference type="InterPro" id="IPR051264">
    <property type="entry name" value="FAD-oxidored/transferase_4"/>
</dbReference>
<gene>
    <name evidence="6" type="ORF">METZ01_LOCUS130080</name>
</gene>
<name>A0A381YJG5_9ZZZZ</name>
<feature type="region of interest" description="Disordered" evidence="4">
    <location>
        <begin position="465"/>
        <end position="489"/>
    </location>
</feature>
<dbReference type="PANTHER" id="PTHR43716:SF2">
    <property type="entry name" value="BLL6224 PROTEIN"/>
    <property type="match status" value="1"/>
</dbReference>
<dbReference type="Gene3D" id="3.30.465.10">
    <property type="match status" value="1"/>
</dbReference>
<feature type="non-terminal residue" evidence="6">
    <location>
        <position position="1"/>
    </location>
</feature>
<protein>
    <recommendedName>
        <fullName evidence="5">FAD-binding PCMH-type domain-containing protein</fullName>
    </recommendedName>
</protein>
<accession>A0A381YJG5</accession>
<evidence type="ECO:0000256" key="2">
    <source>
        <dbReference type="ARBA" id="ARBA00022630"/>
    </source>
</evidence>
<dbReference type="InterPro" id="IPR016164">
    <property type="entry name" value="FAD-linked_Oxase-like_C"/>
</dbReference>
<dbReference type="InterPro" id="IPR016171">
    <property type="entry name" value="Vanillyl_alc_oxidase_C-sub2"/>
</dbReference>
<dbReference type="Gene3D" id="3.30.43.10">
    <property type="entry name" value="Uridine Diphospho-n-acetylenolpyruvylglucosamine Reductase, domain 2"/>
    <property type="match status" value="1"/>
</dbReference>
<feature type="domain" description="FAD-binding PCMH-type" evidence="5">
    <location>
        <begin position="35"/>
        <end position="220"/>
    </location>
</feature>
<keyword evidence="3" id="KW-0274">FAD</keyword>
<dbReference type="Gene3D" id="3.30.70.2190">
    <property type="match status" value="1"/>
</dbReference>
<dbReference type="InterPro" id="IPR036318">
    <property type="entry name" value="FAD-bd_PCMH-like_sf"/>
</dbReference>
<sequence>VSEALVAEIQAALGPRGWLDPADAGSALTGWRGTYSGTPVLVARPDTVGGVQEVVRSCARHGAAVVTQGGNTGLSGGSVPIDDLSDGRPSVLLLTTRLNRITSVDPARFTVTAEAGCTIEQVQQAAAAVDRQLAMDWGARGSATVGGAISTNAGGLNVLRYGNTRRHVLGLEAVLADGRVFDGLRALRKDNTGYDLKHLFIGAEGTLGVVTRAVLELQPAMPHHRSLFASLTGLDVVTDLYGLARSIDPGGLTAFELVPEMGVGVAVDVLDVVRPIDTRSEWYLLARFSGSEPVTDTVTRFLTEAVERGYATDAVVAETASQEANLWTLRDELPPEMLFDSRGAKFDAAVPIDRIPEFQRSVEAIAARLCGPEAVTFSFGHLGDGNLHVYVLPSLEHGGRLAPDLVGSVTAAVDEVIWELGGTISAEHGIGQDLLVRLPGQKSQVEFDLMRSVKAALDPTDIFNPGKGAQTIERSTRSAARSGQDEVEA</sequence>
<evidence type="ECO:0000256" key="4">
    <source>
        <dbReference type="SAM" id="MobiDB-lite"/>
    </source>
</evidence>
<dbReference type="GO" id="GO:0003824">
    <property type="term" value="F:catalytic activity"/>
    <property type="evidence" value="ECO:0007669"/>
    <property type="project" value="InterPro"/>
</dbReference>
<evidence type="ECO:0000313" key="6">
    <source>
        <dbReference type="EMBL" id="SVA77226.1"/>
    </source>
</evidence>
<comment type="similarity">
    <text evidence="1">Belongs to the FAD-binding oxidoreductase/transferase type 4 family.</text>
</comment>
<dbReference type="InterPro" id="IPR004113">
    <property type="entry name" value="FAD-bd_oxidored_4_C"/>
</dbReference>
<dbReference type="Pfam" id="PF02913">
    <property type="entry name" value="FAD-oxidase_C"/>
    <property type="match status" value="1"/>
</dbReference>
<dbReference type="GO" id="GO:0071949">
    <property type="term" value="F:FAD binding"/>
    <property type="evidence" value="ECO:0007669"/>
    <property type="project" value="InterPro"/>
</dbReference>
<organism evidence="6">
    <name type="scientific">marine metagenome</name>
    <dbReference type="NCBI Taxonomy" id="408172"/>
    <lineage>
        <taxon>unclassified sequences</taxon>
        <taxon>metagenomes</taxon>
        <taxon>ecological metagenomes</taxon>
    </lineage>
</organism>
<evidence type="ECO:0000256" key="1">
    <source>
        <dbReference type="ARBA" id="ARBA00008000"/>
    </source>
</evidence>
<dbReference type="EMBL" id="UINC01018394">
    <property type="protein sequence ID" value="SVA77226.1"/>
    <property type="molecule type" value="Genomic_DNA"/>
</dbReference>
<dbReference type="InterPro" id="IPR016166">
    <property type="entry name" value="FAD-bd_PCMH"/>
</dbReference>